<dbReference type="OMA" id="WYPELNE"/>
<dbReference type="SUPFAM" id="SSF53098">
    <property type="entry name" value="Ribonuclease H-like"/>
    <property type="match status" value="1"/>
</dbReference>
<dbReference type="Proteomes" id="UP000053558">
    <property type="component" value="Unassembled WGS sequence"/>
</dbReference>
<reference evidence="3" key="1">
    <citation type="journal article" date="2012" name="Science">
        <title>The Paleozoic origin of enzymatic lignin decomposition reconstructed from 31 fungal genomes.</title>
        <authorList>
            <person name="Floudas D."/>
            <person name="Binder M."/>
            <person name="Riley R."/>
            <person name="Barry K."/>
            <person name="Blanchette R.A."/>
            <person name="Henrissat B."/>
            <person name="Martinez A.T."/>
            <person name="Otillar R."/>
            <person name="Spatafora J.W."/>
            <person name="Yadav J.S."/>
            <person name="Aerts A."/>
            <person name="Benoit I."/>
            <person name="Boyd A."/>
            <person name="Carlson A."/>
            <person name="Copeland A."/>
            <person name="Coutinho P.M."/>
            <person name="de Vries R.P."/>
            <person name="Ferreira P."/>
            <person name="Findley K."/>
            <person name="Foster B."/>
            <person name="Gaskell J."/>
            <person name="Glotzer D."/>
            <person name="Gorecki P."/>
            <person name="Heitman J."/>
            <person name="Hesse C."/>
            <person name="Hori C."/>
            <person name="Igarashi K."/>
            <person name="Jurgens J.A."/>
            <person name="Kallen N."/>
            <person name="Kersten P."/>
            <person name="Kohler A."/>
            <person name="Kuees U."/>
            <person name="Kumar T.K.A."/>
            <person name="Kuo A."/>
            <person name="LaButti K."/>
            <person name="Larrondo L.F."/>
            <person name="Lindquist E."/>
            <person name="Ling A."/>
            <person name="Lombard V."/>
            <person name="Lucas S."/>
            <person name="Lundell T."/>
            <person name="Martin R."/>
            <person name="McLaughlin D.J."/>
            <person name="Morgenstern I."/>
            <person name="Morin E."/>
            <person name="Murat C."/>
            <person name="Nagy L.G."/>
            <person name="Nolan M."/>
            <person name="Ohm R.A."/>
            <person name="Patyshakuliyeva A."/>
            <person name="Rokas A."/>
            <person name="Ruiz-Duenas F.J."/>
            <person name="Sabat G."/>
            <person name="Salamov A."/>
            <person name="Samejima M."/>
            <person name="Schmutz J."/>
            <person name="Slot J.C."/>
            <person name="St John F."/>
            <person name="Stenlid J."/>
            <person name="Sun H."/>
            <person name="Sun S."/>
            <person name="Syed K."/>
            <person name="Tsang A."/>
            <person name="Wiebenga A."/>
            <person name="Young D."/>
            <person name="Pisabarro A."/>
            <person name="Eastwood D.C."/>
            <person name="Martin F."/>
            <person name="Cullen D."/>
            <person name="Grigoriev I.V."/>
            <person name="Hibbett D.S."/>
        </authorList>
    </citation>
    <scope>NUCLEOTIDE SEQUENCE [LARGE SCALE GENOMIC DNA]</scope>
    <source>
        <strain evidence="3">RWD-64-598 SS2</strain>
    </source>
</reference>
<dbReference type="KEGG" id="cput:CONPUDRAFT_44592"/>
<dbReference type="Pfam" id="PF13456">
    <property type="entry name" value="RVT_3"/>
    <property type="match status" value="1"/>
</dbReference>
<gene>
    <name evidence="2" type="ORF">CONPUDRAFT_44592</name>
</gene>
<protein>
    <recommendedName>
        <fullName evidence="1">RNase H type-1 domain-containing protein</fullName>
    </recommendedName>
</protein>
<comment type="caution">
    <text evidence="2">The sequence shown here is derived from an EMBL/GenBank/DDBJ whole genome shotgun (WGS) entry which is preliminary data.</text>
</comment>
<dbReference type="OrthoDB" id="3249498at2759"/>
<dbReference type="InterPro" id="IPR036397">
    <property type="entry name" value="RNaseH_sf"/>
</dbReference>
<name>A0A5M3N561_CONPW</name>
<keyword evidence="3" id="KW-1185">Reference proteome</keyword>
<evidence type="ECO:0000259" key="1">
    <source>
        <dbReference type="Pfam" id="PF13456"/>
    </source>
</evidence>
<sequence>MGVWIPHLNAGFFAPIFDPDQAIAFYETLAVHCALVFLAASTPAHRRILIHCDNQVAVHLYSSFAARRGYNTILRASVDILLARDWDLRVRWLPTEDNEVADALSRQNFMRLADVAPDLHLIPFAPPPELLGARAS</sequence>
<evidence type="ECO:0000313" key="3">
    <source>
        <dbReference type="Proteomes" id="UP000053558"/>
    </source>
</evidence>
<dbReference type="GO" id="GO:0003676">
    <property type="term" value="F:nucleic acid binding"/>
    <property type="evidence" value="ECO:0007669"/>
    <property type="project" value="InterPro"/>
</dbReference>
<dbReference type="GO" id="GO:0004523">
    <property type="term" value="F:RNA-DNA hybrid ribonuclease activity"/>
    <property type="evidence" value="ECO:0007669"/>
    <property type="project" value="InterPro"/>
</dbReference>
<feature type="domain" description="RNase H type-1" evidence="1">
    <location>
        <begin position="27"/>
        <end position="106"/>
    </location>
</feature>
<dbReference type="GeneID" id="19207002"/>
<dbReference type="EMBL" id="JH711573">
    <property type="protein sequence ID" value="EIW86549.1"/>
    <property type="molecule type" value="Genomic_DNA"/>
</dbReference>
<organism evidence="2 3">
    <name type="scientific">Coniophora puteana (strain RWD-64-598)</name>
    <name type="common">Brown rot fungus</name>
    <dbReference type="NCBI Taxonomy" id="741705"/>
    <lineage>
        <taxon>Eukaryota</taxon>
        <taxon>Fungi</taxon>
        <taxon>Dikarya</taxon>
        <taxon>Basidiomycota</taxon>
        <taxon>Agaricomycotina</taxon>
        <taxon>Agaricomycetes</taxon>
        <taxon>Agaricomycetidae</taxon>
        <taxon>Boletales</taxon>
        <taxon>Coniophorineae</taxon>
        <taxon>Coniophoraceae</taxon>
        <taxon>Coniophora</taxon>
    </lineage>
</organism>
<dbReference type="InterPro" id="IPR002156">
    <property type="entry name" value="RNaseH_domain"/>
</dbReference>
<dbReference type="RefSeq" id="XP_007762451.1">
    <property type="nucleotide sequence ID" value="XM_007764261.1"/>
</dbReference>
<accession>A0A5M3N561</accession>
<evidence type="ECO:0000313" key="2">
    <source>
        <dbReference type="EMBL" id="EIW86549.1"/>
    </source>
</evidence>
<proteinExistence type="predicted"/>
<dbReference type="Gene3D" id="3.30.420.10">
    <property type="entry name" value="Ribonuclease H-like superfamily/Ribonuclease H"/>
    <property type="match status" value="1"/>
</dbReference>
<dbReference type="InterPro" id="IPR012337">
    <property type="entry name" value="RNaseH-like_sf"/>
</dbReference>
<dbReference type="AlphaFoldDB" id="A0A5M3N561"/>